<dbReference type="RefSeq" id="WP_094286335.1">
    <property type="nucleotide sequence ID" value="NZ_NOIG01000004.1"/>
</dbReference>
<sequence>MSPPIPESALKARWHALAPREQNLVLAAAALVGLALLWWVAVAPALATLRAAPARHAALDAQLQRMLSLQAEAQQLQAAPATSPGDAVGALRAALTQRLGTTAQLNVVGDRATITLKGASADALAQWLAQARSNARATPVEARLTRSATAATPAGQTPVTLGRPVVAMPRWDGTLVLALPTAPNR</sequence>
<evidence type="ECO:0000313" key="2">
    <source>
        <dbReference type="Proteomes" id="UP000215441"/>
    </source>
</evidence>
<organism evidence="1 2">
    <name type="scientific">Acidovorax kalamii</name>
    <dbReference type="NCBI Taxonomy" id="2004485"/>
    <lineage>
        <taxon>Bacteria</taxon>
        <taxon>Pseudomonadati</taxon>
        <taxon>Pseudomonadota</taxon>
        <taxon>Betaproteobacteria</taxon>
        <taxon>Burkholderiales</taxon>
        <taxon>Comamonadaceae</taxon>
        <taxon>Acidovorax</taxon>
    </lineage>
</organism>
<name>A0A235EP99_9BURK</name>
<evidence type="ECO:0000313" key="1">
    <source>
        <dbReference type="EMBL" id="OYD50849.1"/>
    </source>
</evidence>
<reference evidence="1 2" key="1">
    <citation type="submission" date="2017-07" db="EMBL/GenBank/DDBJ databases">
        <title>Acidovorax KNDSW TSA 6 genome sequence and assembly.</title>
        <authorList>
            <person name="Mayilraj S."/>
        </authorList>
    </citation>
    <scope>NUCLEOTIDE SEQUENCE [LARGE SCALE GENOMIC DNA]</scope>
    <source>
        <strain evidence="1 2">KNDSW-TSA6</strain>
    </source>
</reference>
<dbReference type="InterPro" id="IPR007690">
    <property type="entry name" value="T2SS_GspM"/>
</dbReference>
<dbReference type="GO" id="GO:0015627">
    <property type="term" value="C:type II protein secretion system complex"/>
    <property type="evidence" value="ECO:0007669"/>
    <property type="project" value="InterPro"/>
</dbReference>
<dbReference type="GO" id="GO:0015628">
    <property type="term" value="P:protein secretion by the type II secretion system"/>
    <property type="evidence" value="ECO:0007669"/>
    <property type="project" value="InterPro"/>
</dbReference>
<gene>
    <name evidence="1" type="ORF">CBY09_03075</name>
</gene>
<dbReference type="EMBL" id="NOIG01000004">
    <property type="protein sequence ID" value="OYD50849.1"/>
    <property type="molecule type" value="Genomic_DNA"/>
</dbReference>
<dbReference type="AlphaFoldDB" id="A0A235EP99"/>
<protein>
    <submittedName>
        <fullName evidence="1">General secretion pathway protein GspM</fullName>
    </submittedName>
</protein>
<proteinExistence type="predicted"/>
<keyword evidence="2" id="KW-1185">Reference proteome</keyword>
<dbReference type="Proteomes" id="UP000215441">
    <property type="component" value="Unassembled WGS sequence"/>
</dbReference>
<comment type="caution">
    <text evidence="1">The sequence shown here is derived from an EMBL/GenBank/DDBJ whole genome shotgun (WGS) entry which is preliminary data.</text>
</comment>
<dbReference type="Pfam" id="PF04612">
    <property type="entry name" value="T2SSM"/>
    <property type="match status" value="1"/>
</dbReference>
<dbReference type="OrthoDB" id="8687363at2"/>
<accession>A0A235EP99</accession>